<reference evidence="2 3" key="1">
    <citation type="journal article" date="2013" name="Genome Biol.">
        <title>The genome sequence of the most widely cultivated cacao type and its use to identify candidate genes regulating pod color.</title>
        <authorList>
            <person name="Motamayor J.C."/>
            <person name="Mockaitis K."/>
            <person name="Schmutz J."/>
            <person name="Haiminen N."/>
            <person name="Iii D.L."/>
            <person name="Cornejo O."/>
            <person name="Findley S.D."/>
            <person name="Zheng P."/>
            <person name="Utro F."/>
            <person name="Royaert S."/>
            <person name="Saski C."/>
            <person name="Jenkins J."/>
            <person name="Podicheti R."/>
            <person name="Zhao M."/>
            <person name="Scheffler B.E."/>
            <person name="Stack J.C."/>
            <person name="Feltus F.A."/>
            <person name="Mustiga G.M."/>
            <person name="Amores F."/>
            <person name="Phillips W."/>
            <person name="Marelli J.P."/>
            <person name="May G.D."/>
            <person name="Shapiro H."/>
            <person name="Ma J."/>
            <person name="Bustamante C.D."/>
            <person name="Schnell R.J."/>
            <person name="Main D."/>
            <person name="Gilbert D."/>
            <person name="Parida L."/>
            <person name="Kuhn D.N."/>
        </authorList>
    </citation>
    <scope>NUCLEOTIDE SEQUENCE [LARGE SCALE GENOMIC DNA]</scope>
    <source>
        <strain evidence="3">cv. Matina 1-6</strain>
    </source>
</reference>
<protein>
    <submittedName>
        <fullName evidence="2">Uncharacterized protein</fullName>
    </submittedName>
</protein>
<name>A0A061EVA2_THECC</name>
<accession>A0A061EVA2</accession>
<gene>
    <name evidence="2" type="ORF">TCM_024366</name>
</gene>
<dbReference type="EMBL" id="CM001883">
    <property type="protein sequence ID" value="EOY09030.1"/>
    <property type="molecule type" value="Genomic_DNA"/>
</dbReference>
<evidence type="ECO:0000313" key="3">
    <source>
        <dbReference type="Proteomes" id="UP000026915"/>
    </source>
</evidence>
<keyword evidence="3" id="KW-1185">Reference proteome</keyword>
<organism evidence="2 3">
    <name type="scientific">Theobroma cacao</name>
    <name type="common">Cacao</name>
    <name type="synonym">Cocoa</name>
    <dbReference type="NCBI Taxonomy" id="3641"/>
    <lineage>
        <taxon>Eukaryota</taxon>
        <taxon>Viridiplantae</taxon>
        <taxon>Streptophyta</taxon>
        <taxon>Embryophyta</taxon>
        <taxon>Tracheophyta</taxon>
        <taxon>Spermatophyta</taxon>
        <taxon>Magnoliopsida</taxon>
        <taxon>eudicotyledons</taxon>
        <taxon>Gunneridae</taxon>
        <taxon>Pentapetalae</taxon>
        <taxon>rosids</taxon>
        <taxon>malvids</taxon>
        <taxon>Malvales</taxon>
        <taxon>Malvaceae</taxon>
        <taxon>Byttnerioideae</taxon>
        <taxon>Theobroma</taxon>
    </lineage>
</organism>
<sequence>MDWLDESNFKEFVKLFIYLVFYFMVKYLCMLLRWLGSERDVQLMSDKFLIQSKYLLIRSSEHILEFL</sequence>
<feature type="transmembrane region" description="Helical" evidence="1">
    <location>
        <begin position="15"/>
        <end position="35"/>
    </location>
</feature>
<keyword evidence="1" id="KW-0472">Membrane</keyword>
<evidence type="ECO:0000256" key="1">
    <source>
        <dbReference type="SAM" id="Phobius"/>
    </source>
</evidence>
<dbReference type="InParanoid" id="A0A061EVA2"/>
<keyword evidence="1" id="KW-0812">Transmembrane</keyword>
<dbReference type="HOGENOM" id="CLU_2817615_0_0_1"/>
<dbReference type="Gramene" id="EOY09030">
    <property type="protein sequence ID" value="EOY09030"/>
    <property type="gene ID" value="TCM_024366"/>
</dbReference>
<dbReference type="Proteomes" id="UP000026915">
    <property type="component" value="Chromosome 5"/>
</dbReference>
<evidence type="ECO:0000313" key="2">
    <source>
        <dbReference type="EMBL" id="EOY09030.1"/>
    </source>
</evidence>
<proteinExistence type="predicted"/>
<dbReference type="AlphaFoldDB" id="A0A061EVA2"/>
<keyword evidence="1" id="KW-1133">Transmembrane helix</keyword>